<dbReference type="OrthoDB" id="21292at2759"/>
<dbReference type="GO" id="GO:0045046">
    <property type="term" value="P:protein import into peroxisome membrane"/>
    <property type="evidence" value="ECO:0007669"/>
    <property type="project" value="TreeGrafter"/>
</dbReference>
<reference evidence="2 3" key="1">
    <citation type="journal article" date="2009" name="Nature">
        <title>Evolution of pathogenicity and sexual reproduction in eight Candida genomes.</title>
        <authorList>
            <person name="Butler G."/>
            <person name="Rasmussen M.D."/>
            <person name="Lin M.F."/>
            <person name="Santos M.A."/>
            <person name="Sakthikumar S."/>
            <person name="Munro C.A."/>
            <person name="Rheinbay E."/>
            <person name="Grabherr M."/>
            <person name="Forche A."/>
            <person name="Reedy J.L."/>
            <person name="Agrafioti I."/>
            <person name="Arnaud M.B."/>
            <person name="Bates S."/>
            <person name="Brown A.J."/>
            <person name="Brunke S."/>
            <person name="Costanzo M.C."/>
            <person name="Fitzpatrick D.A."/>
            <person name="de Groot P.W."/>
            <person name="Harris D."/>
            <person name="Hoyer L.L."/>
            <person name="Hube B."/>
            <person name="Klis F.M."/>
            <person name="Kodira C."/>
            <person name="Lennard N."/>
            <person name="Logue M.E."/>
            <person name="Martin R."/>
            <person name="Neiman A.M."/>
            <person name="Nikolaou E."/>
            <person name="Quail M.A."/>
            <person name="Quinn J."/>
            <person name="Santos M.C."/>
            <person name="Schmitzberger F.F."/>
            <person name="Sherlock G."/>
            <person name="Shah P."/>
            <person name="Silverstein K.A."/>
            <person name="Skrzypek M.S."/>
            <person name="Soll D."/>
            <person name="Staggs R."/>
            <person name="Stansfield I."/>
            <person name="Stumpf M.P."/>
            <person name="Sudbery P.E."/>
            <person name="Srikantha T."/>
            <person name="Zeng Q."/>
            <person name="Berman J."/>
            <person name="Berriman M."/>
            <person name="Heitman J."/>
            <person name="Gow N.A."/>
            <person name="Lorenz M.C."/>
            <person name="Birren B.W."/>
            <person name="Kellis M."/>
            <person name="Cuomo C.A."/>
        </authorList>
    </citation>
    <scope>NUCLEOTIDE SEQUENCE [LARGE SCALE GENOMIC DNA]</scope>
    <source>
        <strain evidence="3">ATCC 11503 / BCRC 21390 / CBS 2605 / JCM 1781 / NBRC 1676 / NRRL YB-4239</strain>
    </source>
</reference>
<dbReference type="InterPro" id="IPR038322">
    <property type="entry name" value="Pex19_C_sf"/>
</dbReference>
<protein>
    <submittedName>
        <fullName evidence="2">Uncharacterized protein</fullName>
    </submittedName>
</protein>
<accession>A5E0G8</accession>
<dbReference type="InParanoid" id="A5E0G8"/>
<feature type="region of interest" description="Disordered" evidence="1">
    <location>
        <begin position="360"/>
        <end position="383"/>
    </location>
</feature>
<keyword evidence="3" id="KW-1185">Reference proteome</keyword>
<feature type="compositionally biased region" description="Polar residues" evidence="1">
    <location>
        <begin position="101"/>
        <end position="118"/>
    </location>
</feature>
<dbReference type="OMA" id="TEQCAIM"/>
<name>A5E0G8_LODEL</name>
<gene>
    <name evidence="2" type="ORF">LELG_03105</name>
</gene>
<dbReference type="PANTHER" id="PTHR12774:SF2">
    <property type="entry name" value="PEROXISOMAL BIOGENESIS FACTOR 19"/>
    <property type="match status" value="1"/>
</dbReference>
<dbReference type="GeneID" id="5232549"/>
<dbReference type="Proteomes" id="UP000001996">
    <property type="component" value="Unassembled WGS sequence"/>
</dbReference>
<dbReference type="Pfam" id="PF04614">
    <property type="entry name" value="Pex19"/>
    <property type="match status" value="1"/>
</dbReference>
<dbReference type="EMBL" id="CH981527">
    <property type="protein sequence ID" value="EDK44926.1"/>
    <property type="molecule type" value="Genomic_DNA"/>
</dbReference>
<feature type="compositionally biased region" description="Polar residues" evidence="1">
    <location>
        <begin position="7"/>
        <end position="32"/>
    </location>
</feature>
<dbReference type="GO" id="GO:0033328">
    <property type="term" value="F:peroxisome membrane targeting sequence binding"/>
    <property type="evidence" value="ECO:0007669"/>
    <property type="project" value="TreeGrafter"/>
</dbReference>
<dbReference type="HOGENOM" id="CLU_043063_1_1_1"/>
<dbReference type="VEuPathDB" id="FungiDB:LELG_03105"/>
<dbReference type="AlphaFoldDB" id="A5E0G8"/>
<dbReference type="FunCoup" id="A5E0G8">
    <property type="interactions" value="255"/>
</dbReference>
<dbReference type="GO" id="GO:0005778">
    <property type="term" value="C:peroxisomal membrane"/>
    <property type="evidence" value="ECO:0007669"/>
    <property type="project" value="TreeGrafter"/>
</dbReference>
<feature type="compositionally biased region" description="Low complexity" evidence="1">
    <location>
        <begin position="33"/>
        <end position="66"/>
    </location>
</feature>
<dbReference type="eggNOG" id="KOG3133">
    <property type="taxonomic scope" value="Eukaryota"/>
</dbReference>
<feature type="compositionally biased region" description="Acidic residues" evidence="1">
    <location>
        <begin position="77"/>
        <end position="91"/>
    </location>
</feature>
<feature type="region of interest" description="Disordered" evidence="1">
    <location>
        <begin position="1"/>
        <end position="137"/>
    </location>
</feature>
<dbReference type="KEGG" id="lel:PVL30_002596"/>
<dbReference type="Gene3D" id="1.20.120.900">
    <property type="entry name" value="Pex19, mPTS binding domain"/>
    <property type="match status" value="1"/>
</dbReference>
<evidence type="ECO:0000256" key="1">
    <source>
        <dbReference type="SAM" id="MobiDB-lite"/>
    </source>
</evidence>
<dbReference type="STRING" id="379508.A5E0G8"/>
<feature type="compositionally biased region" description="Basic and acidic residues" evidence="1">
    <location>
        <begin position="119"/>
        <end position="128"/>
    </location>
</feature>
<organism evidence="2 3">
    <name type="scientific">Lodderomyces elongisporus (strain ATCC 11503 / CBS 2605 / JCM 1781 / NBRC 1676 / NRRL YB-4239)</name>
    <name type="common">Yeast</name>
    <name type="synonym">Saccharomyces elongisporus</name>
    <dbReference type="NCBI Taxonomy" id="379508"/>
    <lineage>
        <taxon>Eukaryota</taxon>
        <taxon>Fungi</taxon>
        <taxon>Dikarya</taxon>
        <taxon>Ascomycota</taxon>
        <taxon>Saccharomycotina</taxon>
        <taxon>Pichiomycetes</taxon>
        <taxon>Debaryomycetaceae</taxon>
        <taxon>Candida/Lodderomyces clade</taxon>
        <taxon>Lodderomyces</taxon>
    </lineage>
</organism>
<dbReference type="PANTHER" id="PTHR12774">
    <property type="entry name" value="PEROXISOMAL BIOGENESIS FACTOR 19"/>
    <property type="match status" value="1"/>
</dbReference>
<proteinExistence type="predicted"/>
<sequence>MSKPSQDKQSTSAKNDTVHTGEQVLTKSTDQLSQPTADSAPDPAPDPTTTSSSQPSTSTTTAASSKAKQETKPSSTDDVDDLDDLLDDFADDVLSKPPGSTIENQSQTEKSNATTGVQRDSETPRKDPTNPLGEDFQKSIAELMKDMNIEDPETQEQFATLVSQFETEHREEVEKESAKPANFEYVMKETMERLRKSGEDIDSKIKNDHLGSNPEDLLTQLLAGMGENGLGGAGDMDMSKLLVEMLEQLSSKEVLYEPIKDLNQKFPEYLKENKDKLESLKYDNYNKQYEITQEIVDIFESKDYSDANKQQRDQVNTLLESLQELGQPPVDLVGEGEGFLPGLGGGGGAAAAGGVGGNDAFAFNDKDLPPNFEKNLQEGCQQQ</sequence>
<evidence type="ECO:0000313" key="3">
    <source>
        <dbReference type="Proteomes" id="UP000001996"/>
    </source>
</evidence>
<dbReference type="InterPro" id="IPR006708">
    <property type="entry name" value="Pex19"/>
</dbReference>
<evidence type="ECO:0000313" key="2">
    <source>
        <dbReference type="EMBL" id="EDK44926.1"/>
    </source>
</evidence>